<organism evidence="3 4">
    <name type="scientific">Bradyrhizobium jicamae</name>
    <dbReference type="NCBI Taxonomy" id="280332"/>
    <lineage>
        <taxon>Bacteria</taxon>
        <taxon>Pseudomonadati</taxon>
        <taxon>Pseudomonadota</taxon>
        <taxon>Alphaproteobacteria</taxon>
        <taxon>Hyphomicrobiales</taxon>
        <taxon>Nitrobacteraceae</taxon>
        <taxon>Bradyrhizobium</taxon>
    </lineage>
</organism>
<dbReference type="Gene3D" id="3.50.50.60">
    <property type="entry name" value="FAD/NAD(P)-binding domain"/>
    <property type="match status" value="1"/>
</dbReference>
<dbReference type="Pfam" id="PF01266">
    <property type="entry name" value="DAO"/>
    <property type="match status" value="1"/>
</dbReference>
<name>A0A0R3KNY4_9BRAD</name>
<dbReference type="GO" id="GO:0005737">
    <property type="term" value="C:cytoplasm"/>
    <property type="evidence" value="ECO:0007669"/>
    <property type="project" value="TreeGrafter"/>
</dbReference>
<evidence type="ECO:0000313" key="4">
    <source>
        <dbReference type="Proteomes" id="UP000050863"/>
    </source>
</evidence>
<evidence type="ECO:0000259" key="2">
    <source>
        <dbReference type="Pfam" id="PF01266"/>
    </source>
</evidence>
<dbReference type="OrthoDB" id="9814969at2"/>
<dbReference type="RefSeq" id="WP_057840571.1">
    <property type="nucleotide sequence ID" value="NZ_LLXZ01000220.1"/>
</dbReference>
<keyword evidence="1" id="KW-0560">Oxidoreductase</keyword>
<keyword evidence="4" id="KW-1185">Reference proteome</keyword>
<dbReference type="EMBL" id="LLXZ01000220">
    <property type="protein sequence ID" value="KRQ94063.1"/>
    <property type="molecule type" value="Genomic_DNA"/>
</dbReference>
<reference evidence="3 4" key="1">
    <citation type="submission" date="2014-03" db="EMBL/GenBank/DDBJ databases">
        <title>Bradyrhizobium valentinum sp. nov., isolated from effective nodules of Lupinus mariae-josephae, a lupine endemic of basic-lime soils in Eastern Spain.</title>
        <authorList>
            <person name="Duran D."/>
            <person name="Rey L."/>
            <person name="Navarro A."/>
            <person name="Busquets A."/>
            <person name="Imperial J."/>
            <person name="Ruiz-Argueso T."/>
        </authorList>
    </citation>
    <scope>NUCLEOTIDE SEQUENCE [LARGE SCALE GENOMIC DNA]</scope>
    <source>
        <strain evidence="3 4">PAC68</strain>
    </source>
</reference>
<dbReference type="GO" id="GO:0016491">
    <property type="term" value="F:oxidoreductase activity"/>
    <property type="evidence" value="ECO:0007669"/>
    <property type="project" value="UniProtKB-KW"/>
</dbReference>
<dbReference type="InterPro" id="IPR036188">
    <property type="entry name" value="FAD/NAD-bd_sf"/>
</dbReference>
<evidence type="ECO:0000313" key="3">
    <source>
        <dbReference type="EMBL" id="KRQ94063.1"/>
    </source>
</evidence>
<evidence type="ECO:0000256" key="1">
    <source>
        <dbReference type="ARBA" id="ARBA00023002"/>
    </source>
</evidence>
<dbReference type="PANTHER" id="PTHR13847:SF281">
    <property type="entry name" value="FAD DEPENDENT OXIDOREDUCTASE DOMAIN-CONTAINING PROTEIN"/>
    <property type="match status" value="1"/>
</dbReference>
<dbReference type="Proteomes" id="UP000050863">
    <property type="component" value="Unassembled WGS sequence"/>
</dbReference>
<proteinExistence type="predicted"/>
<dbReference type="AlphaFoldDB" id="A0A0R3KNY4"/>
<sequence length="435" mass="47135">MAEVWTPMAPAASLWAATAEPLPAFPKLAGEVKADVVIIGAGYTGLSAAHHVAKSGFAPIVLEANHPGWGASGRNGGVITAKFRLSFRDVDTVHGRAMARRMYEIAHESVEMVDELVSEFGITSARLMRNGQVKAAHNQATLRSAIDEAEWMKRQMGDTEVRILDAHQVREETGSRGFVGGVLNPGSGGIHPLNYLRGLAKGVAQRGVPIFQESPVLALRRDGDGVVAETPGGSVRARQAIIATNSYSDLTSATVRLQRTLVPFRSALIATEKLSPNLAGSLMPTGRTYTETKRMMRWFRKVDDRVVFGGRGAFGKQDSESAFEALRRAMTGIFPELADVPLEFRWSGLVGMTLDSVPHVGRIDDRTLYSVGYNGAGVAMSSLMGRYLASLVRGEAVDLGLLDARRIRTIPFYSLREPAVRVVAGWYQFLDAVGR</sequence>
<accession>A0A0R3KNY4</accession>
<dbReference type="PANTHER" id="PTHR13847">
    <property type="entry name" value="SARCOSINE DEHYDROGENASE-RELATED"/>
    <property type="match status" value="1"/>
</dbReference>
<feature type="domain" description="FAD dependent oxidoreductase" evidence="2">
    <location>
        <begin position="35"/>
        <end position="391"/>
    </location>
</feature>
<dbReference type="InterPro" id="IPR006076">
    <property type="entry name" value="FAD-dep_OxRdtase"/>
</dbReference>
<gene>
    <name evidence="3" type="ORF">CQ12_20870</name>
</gene>
<dbReference type="Gene3D" id="3.30.9.10">
    <property type="entry name" value="D-Amino Acid Oxidase, subunit A, domain 2"/>
    <property type="match status" value="1"/>
</dbReference>
<dbReference type="SUPFAM" id="SSF51905">
    <property type="entry name" value="FAD/NAD(P)-binding domain"/>
    <property type="match status" value="1"/>
</dbReference>
<protein>
    <submittedName>
        <fullName evidence="3">Oxidoreductase</fullName>
    </submittedName>
</protein>
<dbReference type="STRING" id="280332.CQ12_20870"/>
<comment type="caution">
    <text evidence="3">The sequence shown here is derived from an EMBL/GenBank/DDBJ whole genome shotgun (WGS) entry which is preliminary data.</text>
</comment>